<proteinExistence type="predicted"/>
<evidence type="ECO:0000256" key="1">
    <source>
        <dbReference type="SAM" id="MobiDB-lite"/>
    </source>
</evidence>
<accession>A0A9P5VG03</accession>
<comment type="caution">
    <text evidence="2">The sequence shown here is derived from an EMBL/GenBank/DDBJ whole genome shotgun (WGS) entry which is preliminary data.</text>
</comment>
<keyword evidence="3" id="KW-1185">Reference proteome</keyword>
<dbReference type="EMBL" id="JAAAUY010002877">
    <property type="protein sequence ID" value="KAF9309279.1"/>
    <property type="molecule type" value="Genomic_DNA"/>
</dbReference>
<evidence type="ECO:0000313" key="2">
    <source>
        <dbReference type="EMBL" id="KAF9309279.1"/>
    </source>
</evidence>
<organism evidence="2 3">
    <name type="scientific">Podila minutissima</name>
    <dbReference type="NCBI Taxonomy" id="64525"/>
    <lineage>
        <taxon>Eukaryota</taxon>
        <taxon>Fungi</taxon>
        <taxon>Fungi incertae sedis</taxon>
        <taxon>Mucoromycota</taxon>
        <taxon>Mortierellomycotina</taxon>
        <taxon>Mortierellomycetes</taxon>
        <taxon>Mortierellales</taxon>
        <taxon>Mortierellaceae</taxon>
        <taxon>Podila</taxon>
    </lineage>
</organism>
<dbReference type="AlphaFoldDB" id="A0A9P5VG03"/>
<feature type="non-terminal residue" evidence="2">
    <location>
        <position position="1"/>
    </location>
</feature>
<feature type="region of interest" description="Disordered" evidence="1">
    <location>
        <begin position="1"/>
        <end position="26"/>
    </location>
</feature>
<gene>
    <name evidence="2" type="ORF">BG006_005122</name>
</gene>
<dbReference type="Proteomes" id="UP000696485">
    <property type="component" value="Unassembled WGS sequence"/>
</dbReference>
<dbReference type="Gene3D" id="3.10.10.10">
    <property type="entry name" value="HIV Type 1 Reverse Transcriptase, subunit A, domain 1"/>
    <property type="match status" value="1"/>
</dbReference>
<sequence>TSCNVPRSVHYANADTKSESEPESDADANANAITNAKYYIKSDAEFDATKIHAIAIKVPKPANAKANAYLMTPTEKKCLANLLKTYADVFADDIAELQGCLQTQVKHMINTGAAAPVNMKPYQILKAHLDAALEEIRKMCNAGIVVPSKSP</sequence>
<protein>
    <submittedName>
        <fullName evidence="2">Uncharacterized protein</fullName>
    </submittedName>
</protein>
<reference evidence="2" key="1">
    <citation type="journal article" date="2020" name="Fungal Divers.">
        <title>Resolving the Mortierellaceae phylogeny through synthesis of multi-gene phylogenetics and phylogenomics.</title>
        <authorList>
            <person name="Vandepol N."/>
            <person name="Liber J."/>
            <person name="Desiro A."/>
            <person name="Na H."/>
            <person name="Kennedy M."/>
            <person name="Barry K."/>
            <person name="Grigoriev I.V."/>
            <person name="Miller A.N."/>
            <person name="O'Donnell K."/>
            <person name="Stajich J.E."/>
            <person name="Bonito G."/>
        </authorList>
    </citation>
    <scope>NUCLEOTIDE SEQUENCE</scope>
    <source>
        <strain evidence="2">NVP1</strain>
    </source>
</reference>
<evidence type="ECO:0000313" key="3">
    <source>
        <dbReference type="Proteomes" id="UP000696485"/>
    </source>
</evidence>
<name>A0A9P5VG03_9FUNG</name>